<reference evidence="4" key="1">
    <citation type="submission" date="2015-02" db="EMBL/GenBank/DDBJ databases">
        <title>Genome sequencing for Strongylocentrotus purpuratus.</title>
        <authorList>
            <person name="Murali S."/>
            <person name="Liu Y."/>
            <person name="Vee V."/>
            <person name="English A."/>
            <person name="Wang M."/>
            <person name="Skinner E."/>
            <person name="Han Y."/>
            <person name="Muzny D.M."/>
            <person name="Worley K.C."/>
            <person name="Gibbs R.A."/>
        </authorList>
    </citation>
    <scope>NUCLEOTIDE SEQUENCE</scope>
</reference>
<dbReference type="OMA" id="FRTYIGK"/>
<evidence type="ECO:0000256" key="1">
    <source>
        <dbReference type="SAM" id="Phobius"/>
    </source>
</evidence>
<keyword evidence="1" id="KW-0812">Transmembrane</keyword>
<sequence length="339" mass="38847">MEFEVEQCNPSSEEPCPLFITGASNNDTMTMSALAIVLGTTWLLYWALSRLLLFVAILNIIPLMVFVFLYTTSIYCHLYKTWNHIGEDLVFTASVYERARNNIAWGWDLIGKIWFGFEIQGLENLPKEGGAILAYYHGTIPIDIYFIISKIRLECNRSLNTVADRFVYKLHGLKLLWRIFAVNIGTREVCVRILKEGNLLAIAPGGTREAYFSGNTYTLMWGQRKGFAKVAMEAKVPIIPVFTRNCREAFRTPKLGRGILRWLYEKTRAPLVPIYGGFPVKLKTFIGPPIQWDPQMTVDDIVQKAHEAVEGLVHKHQKIPGSIRRAFLERFYDSEEKEE</sequence>
<proteinExistence type="predicted"/>
<protein>
    <recommendedName>
        <fullName evidence="2">Phospholipid/glycerol acyltransferase domain-containing protein</fullName>
    </recommendedName>
</protein>
<dbReference type="PANTHER" id="PTHR22753">
    <property type="entry name" value="TRANSMEMBRANE PROTEIN 68"/>
    <property type="match status" value="1"/>
</dbReference>
<dbReference type="GO" id="GO:0016746">
    <property type="term" value="F:acyltransferase activity"/>
    <property type="evidence" value="ECO:0007669"/>
    <property type="project" value="InterPro"/>
</dbReference>
<evidence type="ECO:0000313" key="3">
    <source>
        <dbReference type="EnsemblMetazoa" id="XP_030839006"/>
    </source>
</evidence>
<feature type="domain" description="Phospholipid/glycerol acyltransferase" evidence="2">
    <location>
        <begin position="117"/>
        <end position="242"/>
    </location>
</feature>
<dbReference type="GO" id="GO:0016020">
    <property type="term" value="C:membrane"/>
    <property type="evidence" value="ECO:0000318"/>
    <property type="project" value="GO_Central"/>
</dbReference>
<dbReference type="CDD" id="cd07987">
    <property type="entry name" value="LPLAT_MGAT-like"/>
    <property type="match status" value="1"/>
</dbReference>
<keyword evidence="4" id="KW-1185">Reference proteome</keyword>
<accession>A0A7M7NN88</accession>
<dbReference type="KEGG" id="spu:576829"/>
<dbReference type="OrthoDB" id="44277at2759"/>
<dbReference type="CTD" id="137695"/>
<dbReference type="PANTHER" id="PTHR22753:SF14">
    <property type="entry name" value="MONOACYLGLYCEROL_DIACYLGLYCEROL O-ACYLTRANSFERASE"/>
    <property type="match status" value="1"/>
</dbReference>
<dbReference type="AlphaFoldDB" id="A0A7M7NN88"/>
<dbReference type="Pfam" id="PF01553">
    <property type="entry name" value="Acyltransferase"/>
    <property type="match status" value="1"/>
</dbReference>
<dbReference type="GeneID" id="576829"/>
<keyword evidence="1" id="KW-0472">Membrane</keyword>
<dbReference type="Proteomes" id="UP000007110">
    <property type="component" value="Unassembled WGS sequence"/>
</dbReference>
<evidence type="ECO:0000259" key="2">
    <source>
        <dbReference type="Pfam" id="PF01553"/>
    </source>
</evidence>
<dbReference type="SUPFAM" id="SSF69593">
    <property type="entry name" value="Glycerol-3-phosphate (1)-acyltransferase"/>
    <property type="match status" value="1"/>
</dbReference>
<feature type="transmembrane region" description="Helical" evidence="1">
    <location>
        <begin position="28"/>
        <end position="46"/>
    </location>
</feature>
<name>A0A7M7NN88_STRPU</name>
<dbReference type="InterPro" id="IPR002123">
    <property type="entry name" value="Plipid/glycerol_acylTrfase"/>
</dbReference>
<keyword evidence="1" id="KW-1133">Transmembrane helix</keyword>
<reference evidence="3" key="2">
    <citation type="submission" date="2021-01" db="UniProtKB">
        <authorList>
            <consortium name="EnsemblMetazoa"/>
        </authorList>
    </citation>
    <scope>IDENTIFICATION</scope>
</reference>
<feature type="transmembrane region" description="Helical" evidence="1">
    <location>
        <begin position="51"/>
        <end position="70"/>
    </location>
</feature>
<dbReference type="InParanoid" id="A0A7M7NN88"/>
<dbReference type="RefSeq" id="XP_030839006.1">
    <property type="nucleotide sequence ID" value="XM_030983146.1"/>
</dbReference>
<evidence type="ECO:0000313" key="4">
    <source>
        <dbReference type="Proteomes" id="UP000007110"/>
    </source>
</evidence>
<organism evidence="3 4">
    <name type="scientific">Strongylocentrotus purpuratus</name>
    <name type="common">Purple sea urchin</name>
    <dbReference type="NCBI Taxonomy" id="7668"/>
    <lineage>
        <taxon>Eukaryota</taxon>
        <taxon>Metazoa</taxon>
        <taxon>Echinodermata</taxon>
        <taxon>Eleutherozoa</taxon>
        <taxon>Echinozoa</taxon>
        <taxon>Echinoidea</taxon>
        <taxon>Euechinoidea</taxon>
        <taxon>Echinacea</taxon>
        <taxon>Camarodonta</taxon>
        <taxon>Echinidea</taxon>
        <taxon>Strongylocentrotidae</taxon>
        <taxon>Strongylocentrotus</taxon>
    </lineage>
</organism>
<dbReference type="EnsemblMetazoa" id="XM_030983146">
    <property type="protein sequence ID" value="XP_030839006"/>
    <property type="gene ID" value="LOC576829"/>
</dbReference>